<feature type="transmembrane region" description="Helical" evidence="1">
    <location>
        <begin position="71"/>
        <end position="89"/>
    </location>
</feature>
<dbReference type="InterPro" id="IPR043128">
    <property type="entry name" value="Rev_trsase/Diguanyl_cyclase"/>
</dbReference>
<feature type="transmembrane region" description="Helical" evidence="1">
    <location>
        <begin position="149"/>
        <end position="169"/>
    </location>
</feature>
<dbReference type="InterPro" id="IPR029787">
    <property type="entry name" value="Nucleotide_cyclase"/>
</dbReference>
<dbReference type="STRING" id="1841859.GCA_900157385_00144"/>
<dbReference type="NCBIfam" id="TIGR00254">
    <property type="entry name" value="GGDEF"/>
    <property type="match status" value="1"/>
</dbReference>
<accession>A0A2U3N588</accession>
<name>A0A2U3N588_9MYCO</name>
<organism evidence="3 4">
    <name type="scientific">Mycobacterium terramassiliense</name>
    <dbReference type="NCBI Taxonomy" id="1841859"/>
    <lineage>
        <taxon>Bacteria</taxon>
        <taxon>Bacillati</taxon>
        <taxon>Actinomycetota</taxon>
        <taxon>Actinomycetes</taxon>
        <taxon>Mycobacteriales</taxon>
        <taxon>Mycobacteriaceae</taxon>
        <taxon>Mycobacterium</taxon>
    </lineage>
</organism>
<gene>
    <name evidence="3" type="ORF">MTAB308_150</name>
</gene>
<feature type="transmembrane region" description="Helical" evidence="1">
    <location>
        <begin position="175"/>
        <end position="196"/>
    </location>
</feature>
<feature type="non-terminal residue" evidence="3">
    <location>
        <position position="1"/>
    </location>
</feature>
<feature type="domain" description="GGDEF" evidence="2">
    <location>
        <begin position="240"/>
        <end position="375"/>
    </location>
</feature>
<protein>
    <recommendedName>
        <fullName evidence="2">GGDEF domain-containing protein</fullName>
    </recommendedName>
</protein>
<dbReference type="PANTHER" id="PTHR45138">
    <property type="entry name" value="REGULATORY COMPONENTS OF SENSORY TRANSDUCTION SYSTEM"/>
    <property type="match status" value="1"/>
</dbReference>
<dbReference type="SUPFAM" id="SSF55073">
    <property type="entry name" value="Nucleotide cyclase"/>
    <property type="match status" value="1"/>
</dbReference>
<dbReference type="Pfam" id="PF00990">
    <property type="entry name" value="GGDEF"/>
    <property type="match status" value="1"/>
</dbReference>
<feature type="transmembrane region" description="Helical" evidence="1">
    <location>
        <begin position="45"/>
        <end position="65"/>
    </location>
</feature>
<keyword evidence="1" id="KW-0472">Membrane</keyword>
<dbReference type="InterPro" id="IPR000160">
    <property type="entry name" value="GGDEF_dom"/>
</dbReference>
<sequence>VASLPESRSFAVFRRLAGEWWNAPVDYAAQVQYFAKRSMAEAIRVLIGVGNGLTVVTSLAILLPWAGPERLVSRIVVASFAVVVMFWVIRWCFRPWPSLPMSRAFVISCDIGIATLALYEPTWLSGLYGFNAFTQLSVYLLFFDGPRFLALHTLWIFASTAVFAMRAAAEAHFDGVVFAVSILVATTPVLAAPVGIQFGIRTLRNDANESGTDPLTGLLNRRGLHLYFADLLSAHHPSGGQLAVMVADLDHFKDINDTFGHPIGDDVLIRTARRIESAVRGRALVARIGGEEFVVIDVTEPGDTQTAEQVRCAIAAPADHAPVTASIGVTHVELGIFTAPEADPMALLDTSLSRADQAMLDAKRKGGNTTVHVTPADQDR</sequence>
<keyword evidence="4" id="KW-1185">Reference proteome</keyword>
<dbReference type="CDD" id="cd01949">
    <property type="entry name" value="GGDEF"/>
    <property type="match status" value="1"/>
</dbReference>
<keyword evidence="1" id="KW-1133">Transmembrane helix</keyword>
<dbReference type="PANTHER" id="PTHR45138:SF9">
    <property type="entry name" value="DIGUANYLATE CYCLASE DGCM-RELATED"/>
    <property type="match status" value="1"/>
</dbReference>
<dbReference type="GO" id="GO:0052621">
    <property type="term" value="F:diguanylate cyclase activity"/>
    <property type="evidence" value="ECO:0007669"/>
    <property type="project" value="TreeGrafter"/>
</dbReference>
<reference evidence="3 4" key="1">
    <citation type="submission" date="2017-01" db="EMBL/GenBank/DDBJ databases">
        <authorList>
            <consortium name="Urmite Genomes"/>
        </authorList>
    </citation>
    <scope>NUCLEOTIDE SEQUENCE [LARGE SCALE GENOMIC DNA]</scope>
    <source>
        <strain evidence="3 4">AB308</strain>
    </source>
</reference>
<feature type="transmembrane region" description="Helical" evidence="1">
    <location>
        <begin position="101"/>
        <end position="119"/>
    </location>
</feature>
<evidence type="ECO:0000256" key="1">
    <source>
        <dbReference type="SAM" id="Phobius"/>
    </source>
</evidence>
<proteinExistence type="predicted"/>
<evidence type="ECO:0000313" key="3">
    <source>
        <dbReference type="EMBL" id="SPM26675.1"/>
    </source>
</evidence>
<dbReference type="InterPro" id="IPR050469">
    <property type="entry name" value="Diguanylate_Cyclase"/>
</dbReference>
<evidence type="ECO:0000259" key="2">
    <source>
        <dbReference type="PROSITE" id="PS50887"/>
    </source>
</evidence>
<evidence type="ECO:0000313" key="4">
    <source>
        <dbReference type="Proteomes" id="UP000241595"/>
    </source>
</evidence>
<dbReference type="AlphaFoldDB" id="A0A2U3N588"/>
<dbReference type="SMART" id="SM00267">
    <property type="entry name" value="GGDEF"/>
    <property type="match status" value="1"/>
</dbReference>
<dbReference type="Proteomes" id="UP000241595">
    <property type="component" value="Unassembled WGS sequence"/>
</dbReference>
<dbReference type="Gene3D" id="3.30.70.270">
    <property type="match status" value="1"/>
</dbReference>
<dbReference type="PROSITE" id="PS50887">
    <property type="entry name" value="GGDEF"/>
    <property type="match status" value="1"/>
</dbReference>
<keyword evidence="1" id="KW-0812">Transmembrane</keyword>
<dbReference type="EMBL" id="FTRV01000008">
    <property type="protein sequence ID" value="SPM26675.1"/>
    <property type="molecule type" value="Genomic_DNA"/>
</dbReference>